<gene>
    <name evidence="2" type="ORF">V7S43_014623</name>
</gene>
<comment type="caution">
    <text evidence="2">The sequence shown here is derived from an EMBL/GenBank/DDBJ whole genome shotgun (WGS) entry which is preliminary data.</text>
</comment>
<evidence type="ECO:0000313" key="3">
    <source>
        <dbReference type="Proteomes" id="UP001632037"/>
    </source>
</evidence>
<feature type="region of interest" description="Disordered" evidence="1">
    <location>
        <begin position="167"/>
        <end position="197"/>
    </location>
</feature>
<feature type="compositionally biased region" description="Low complexity" evidence="1">
    <location>
        <begin position="1"/>
        <end position="12"/>
    </location>
</feature>
<protein>
    <submittedName>
        <fullName evidence="2">Uncharacterized protein</fullName>
    </submittedName>
</protein>
<organism evidence="2 3">
    <name type="scientific">Phytophthora oleae</name>
    <dbReference type="NCBI Taxonomy" id="2107226"/>
    <lineage>
        <taxon>Eukaryota</taxon>
        <taxon>Sar</taxon>
        <taxon>Stramenopiles</taxon>
        <taxon>Oomycota</taxon>
        <taxon>Peronosporomycetes</taxon>
        <taxon>Peronosporales</taxon>
        <taxon>Peronosporaceae</taxon>
        <taxon>Phytophthora</taxon>
    </lineage>
</organism>
<reference evidence="2 3" key="1">
    <citation type="submission" date="2024-09" db="EMBL/GenBank/DDBJ databases">
        <title>Genome sequencing and assembly of Phytophthora oleae, isolate VK10A, causative agent of rot of olive drupes.</title>
        <authorList>
            <person name="Conti Taguali S."/>
            <person name="Riolo M."/>
            <person name="La Spada F."/>
            <person name="Cacciola S.O."/>
            <person name="Dionisio G."/>
        </authorList>
    </citation>
    <scope>NUCLEOTIDE SEQUENCE [LARGE SCALE GENOMIC DNA]</scope>
    <source>
        <strain evidence="2 3">VK10A</strain>
    </source>
</reference>
<feature type="compositionally biased region" description="Basic residues" evidence="1">
    <location>
        <begin position="13"/>
        <end position="27"/>
    </location>
</feature>
<feature type="compositionally biased region" description="Polar residues" evidence="1">
    <location>
        <begin position="167"/>
        <end position="190"/>
    </location>
</feature>
<dbReference type="AlphaFoldDB" id="A0ABD3F4W6"/>
<evidence type="ECO:0000256" key="1">
    <source>
        <dbReference type="SAM" id="MobiDB-lite"/>
    </source>
</evidence>
<name>A0ABD3F4W6_9STRA</name>
<proteinExistence type="predicted"/>
<dbReference type="Proteomes" id="UP001632037">
    <property type="component" value="Unassembled WGS sequence"/>
</dbReference>
<dbReference type="EMBL" id="JBIMZQ010000041">
    <property type="protein sequence ID" value="KAL3660475.1"/>
    <property type="molecule type" value="Genomic_DNA"/>
</dbReference>
<sequence length="373" mass="41074">MAATSATRLAPRAPKKKKKNATAKRLRPQQGEGGCAGCTGSVEARTEAAEAVPDAVRAAETVTVAIEAVPVAAEATEAVTEPSAETSEAVAAVPVTTKVVPVVAATVPVTARNNATCASVAKKKKKARKKIQLAPIIRALEEDEEEYRSFVASSQANVTEVGGSSGISIGRTNATVPTHSDTDYASSGANEDSDDSSDSEMYWRIYYERSQLTVTANFASTKERWQVDRINDRRGNSLLKFQYQVLWANPLVKRRRYYQRTWEPCAQLLDDDSRQEIELVDRWKASKIKTFAAFWPTDEYGKNAIGTDMQGLCVFNALRRAAELSGHPGIVTQRDIDDFVADQTLIARFERKRRSLVRKTYIENEAAEDNTFN</sequence>
<evidence type="ECO:0000313" key="2">
    <source>
        <dbReference type="EMBL" id="KAL3660475.1"/>
    </source>
</evidence>
<accession>A0ABD3F4W6</accession>
<keyword evidence="3" id="KW-1185">Reference proteome</keyword>
<feature type="region of interest" description="Disordered" evidence="1">
    <location>
        <begin position="1"/>
        <end position="38"/>
    </location>
</feature>